<dbReference type="AlphaFoldDB" id="A0A7T4EEN3"/>
<evidence type="ECO:0000259" key="8">
    <source>
        <dbReference type="SMART" id="SM00852"/>
    </source>
</evidence>
<organism evidence="9 10">
    <name type="scientific">Corynebacterium glucuronolyticum</name>
    <dbReference type="NCBI Taxonomy" id="39791"/>
    <lineage>
        <taxon>Bacteria</taxon>
        <taxon>Bacillati</taxon>
        <taxon>Actinomycetota</taxon>
        <taxon>Actinomycetes</taxon>
        <taxon>Mycobacteriales</taxon>
        <taxon>Corynebacteriaceae</taxon>
        <taxon>Corynebacterium</taxon>
    </lineage>
</organism>
<name>A0A7T4EEN3_9CORY</name>
<dbReference type="InterPro" id="IPR038987">
    <property type="entry name" value="MoeA-like"/>
</dbReference>
<evidence type="ECO:0000256" key="3">
    <source>
        <dbReference type="ARBA" id="ARBA00010763"/>
    </source>
</evidence>
<comment type="similarity">
    <text evidence="3 7">Belongs to the MoeA family.</text>
</comment>
<protein>
    <recommendedName>
        <fullName evidence="7">Molybdopterin molybdenumtransferase</fullName>
        <ecNumber evidence="7">2.10.1.1</ecNumber>
    </recommendedName>
</protein>
<dbReference type="NCBIfam" id="TIGR00177">
    <property type="entry name" value="molyb_syn"/>
    <property type="match status" value="1"/>
</dbReference>
<dbReference type="InterPro" id="IPR036425">
    <property type="entry name" value="MoaB/Mog-like_dom_sf"/>
</dbReference>
<dbReference type="EC" id="2.10.1.1" evidence="7"/>
<evidence type="ECO:0000256" key="2">
    <source>
        <dbReference type="ARBA" id="ARBA00005046"/>
    </source>
</evidence>
<dbReference type="EMBL" id="CP066007">
    <property type="protein sequence ID" value="QQB45984.1"/>
    <property type="molecule type" value="Genomic_DNA"/>
</dbReference>
<feature type="domain" description="MoaB/Mog" evidence="8">
    <location>
        <begin position="183"/>
        <end position="317"/>
    </location>
</feature>
<dbReference type="Gene3D" id="3.90.105.10">
    <property type="entry name" value="Molybdopterin biosynthesis moea protein, domain 2"/>
    <property type="match status" value="1"/>
</dbReference>
<evidence type="ECO:0000256" key="5">
    <source>
        <dbReference type="ARBA" id="ARBA00023150"/>
    </source>
</evidence>
<dbReference type="Gene3D" id="2.170.190.11">
    <property type="entry name" value="Molybdopterin biosynthesis moea protein, domain 3"/>
    <property type="match status" value="1"/>
</dbReference>
<dbReference type="SUPFAM" id="SSF53218">
    <property type="entry name" value="Molybdenum cofactor biosynthesis proteins"/>
    <property type="match status" value="1"/>
</dbReference>
<dbReference type="SMART" id="SM00852">
    <property type="entry name" value="MoCF_biosynth"/>
    <property type="match status" value="1"/>
</dbReference>
<comment type="cofactor">
    <cofactor evidence="7">
        <name>Mg(2+)</name>
        <dbReference type="ChEBI" id="CHEBI:18420"/>
    </cofactor>
</comment>
<reference evidence="9 10" key="1">
    <citation type="submission" date="2020-12" db="EMBL/GenBank/DDBJ databases">
        <title>FDA dAtabase for Regulatory Grade micrObial Sequences (FDA-ARGOS): Supporting development and validation of Infectious Disease Dx tests.</title>
        <authorList>
            <person name="Sproer C."/>
            <person name="Gronow S."/>
            <person name="Severitt S."/>
            <person name="Schroder I."/>
            <person name="Tallon L."/>
            <person name="Sadzewicz L."/>
            <person name="Zhao X."/>
            <person name="Boylan J."/>
            <person name="Ott S."/>
            <person name="Bowen H."/>
            <person name="Vavikolanu K."/>
            <person name="Mehta A."/>
            <person name="Aluvathingal J."/>
            <person name="Nadendla S."/>
            <person name="Lowell S."/>
            <person name="Myers T."/>
            <person name="Yan Y."/>
            <person name="Sichtig H."/>
        </authorList>
    </citation>
    <scope>NUCLEOTIDE SEQUENCE [LARGE SCALE GENOMIC DNA]</scope>
    <source>
        <strain evidence="9 10">FDAARGOS_1053</strain>
    </source>
</reference>
<dbReference type="InterPro" id="IPR005110">
    <property type="entry name" value="MoeA_linker/N"/>
</dbReference>
<dbReference type="InterPro" id="IPR001453">
    <property type="entry name" value="MoaB/Mog_dom"/>
</dbReference>
<dbReference type="CDD" id="cd00887">
    <property type="entry name" value="MoeA"/>
    <property type="match status" value="1"/>
</dbReference>
<dbReference type="InterPro" id="IPR036688">
    <property type="entry name" value="MoeA_C_domain_IV_sf"/>
</dbReference>
<dbReference type="PANTHER" id="PTHR10192">
    <property type="entry name" value="MOLYBDOPTERIN BIOSYNTHESIS PROTEIN"/>
    <property type="match status" value="1"/>
</dbReference>
<dbReference type="Pfam" id="PF03453">
    <property type="entry name" value="MoeA_N"/>
    <property type="match status" value="1"/>
</dbReference>
<dbReference type="Gene3D" id="3.40.980.10">
    <property type="entry name" value="MoaB/Mog-like domain"/>
    <property type="match status" value="1"/>
</dbReference>
<dbReference type="GO" id="GO:0046872">
    <property type="term" value="F:metal ion binding"/>
    <property type="evidence" value="ECO:0007669"/>
    <property type="project" value="UniProtKB-UniRule"/>
</dbReference>
<keyword evidence="7" id="KW-0479">Metal-binding</keyword>
<dbReference type="GO" id="GO:0061599">
    <property type="term" value="F:molybdopterin molybdotransferase activity"/>
    <property type="evidence" value="ECO:0007669"/>
    <property type="project" value="UniProtKB-UniRule"/>
</dbReference>
<comment type="pathway">
    <text evidence="2 7">Cofactor biosynthesis; molybdopterin biosynthesis.</text>
</comment>
<dbReference type="InterPro" id="IPR005111">
    <property type="entry name" value="MoeA_C_domain_IV"/>
</dbReference>
<evidence type="ECO:0000313" key="10">
    <source>
        <dbReference type="Proteomes" id="UP000596145"/>
    </source>
</evidence>
<dbReference type="GO" id="GO:0006777">
    <property type="term" value="P:Mo-molybdopterin cofactor biosynthetic process"/>
    <property type="evidence" value="ECO:0007669"/>
    <property type="project" value="UniProtKB-UniRule"/>
</dbReference>
<evidence type="ECO:0000256" key="1">
    <source>
        <dbReference type="ARBA" id="ARBA00002901"/>
    </source>
</evidence>
<evidence type="ECO:0000256" key="7">
    <source>
        <dbReference type="RuleBase" id="RU365090"/>
    </source>
</evidence>
<accession>A0A7T4EEN3</accession>
<comment type="function">
    <text evidence="1 7">Catalyzes the insertion of molybdate into adenylated molybdopterin with the concomitant release of AMP.</text>
</comment>
<evidence type="ECO:0000313" key="9">
    <source>
        <dbReference type="EMBL" id="QQB45984.1"/>
    </source>
</evidence>
<proteinExistence type="inferred from homology"/>
<dbReference type="Pfam" id="PF00994">
    <property type="entry name" value="MoCF_biosynth"/>
    <property type="match status" value="1"/>
</dbReference>
<gene>
    <name evidence="9" type="ORF">I6I10_11025</name>
</gene>
<dbReference type="UniPathway" id="UPA00344"/>
<keyword evidence="7 9" id="KW-0808">Transferase</keyword>
<dbReference type="GO" id="GO:0005829">
    <property type="term" value="C:cytosol"/>
    <property type="evidence" value="ECO:0007669"/>
    <property type="project" value="TreeGrafter"/>
</dbReference>
<dbReference type="Gene3D" id="2.40.340.10">
    <property type="entry name" value="MoeA, C-terminal, domain IV"/>
    <property type="match status" value="1"/>
</dbReference>
<evidence type="ECO:0000256" key="4">
    <source>
        <dbReference type="ARBA" id="ARBA00022505"/>
    </source>
</evidence>
<dbReference type="SUPFAM" id="SSF63867">
    <property type="entry name" value="MoeA C-terminal domain-like"/>
    <property type="match status" value="1"/>
</dbReference>
<dbReference type="PANTHER" id="PTHR10192:SF5">
    <property type="entry name" value="GEPHYRIN"/>
    <property type="match status" value="1"/>
</dbReference>
<dbReference type="Pfam" id="PF03454">
    <property type="entry name" value="MoeA_C"/>
    <property type="match status" value="1"/>
</dbReference>
<keyword evidence="4 7" id="KW-0500">Molybdenum</keyword>
<keyword evidence="7" id="KW-0460">Magnesium</keyword>
<dbReference type="OrthoDB" id="9804758at2"/>
<dbReference type="InterPro" id="IPR036135">
    <property type="entry name" value="MoeA_linker/N_sf"/>
</dbReference>
<dbReference type="Proteomes" id="UP000596145">
    <property type="component" value="Chromosome"/>
</dbReference>
<comment type="catalytic activity">
    <reaction evidence="6">
        <text>adenylyl-molybdopterin + molybdate = Mo-molybdopterin + AMP + H(+)</text>
        <dbReference type="Rhea" id="RHEA:35047"/>
        <dbReference type="ChEBI" id="CHEBI:15378"/>
        <dbReference type="ChEBI" id="CHEBI:36264"/>
        <dbReference type="ChEBI" id="CHEBI:62727"/>
        <dbReference type="ChEBI" id="CHEBI:71302"/>
        <dbReference type="ChEBI" id="CHEBI:456215"/>
        <dbReference type="EC" id="2.10.1.1"/>
    </reaction>
</comment>
<sequence length="391" mass="41211">MGVVLIPMSEYLSTIQKLAKPLEKRVTLATEEAAGFVLAEDVTATLPIPRFTNSAMDGFLVRTEDADATRRVIGDVPAGATALSVGSGEAVRIMTGAPTGDDEGLAVVPVEDTNLEPGPQELPRTVEVHRSPKAQANIRRKAEDVCVGDTVVRAGQRLDASAIAAIISVGVPTVTCYPRPVVGVVSSGDELAAVDKLEEGQIPDSNGPMIEALARAEHCDVVRTHHSSDNPSDFLEILDDLASRCDLVVTTGGVSAGAYDVVKEATAGSITFVKVAQQPGKPQGCGLWKGIPLVCLPGNPVSSWVSFHMYVREVIACLTNTPRELVKIPMSIDGPLDPIEERTRFFPVRVEGDRVVSKGAGSHRIGSLVGMNGLAIVPPGHTGHDALVMLL</sequence>
<dbReference type="NCBIfam" id="NF045515">
    <property type="entry name" value="Glp_gephyrin"/>
    <property type="match status" value="1"/>
</dbReference>
<dbReference type="SUPFAM" id="SSF63882">
    <property type="entry name" value="MoeA N-terminal region -like"/>
    <property type="match status" value="1"/>
</dbReference>
<keyword evidence="5 7" id="KW-0501">Molybdenum cofactor biosynthesis</keyword>
<evidence type="ECO:0000256" key="6">
    <source>
        <dbReference type="ARBA" id="ARBA00047317"/>
    </source>
</evidence>